<dbReference type="FunFam" id="1.10.10.10:FF:000038">
    <property type="entry name" value="Glycine cleavage system transcriptional activator"/>
    <property type="match status" value="1"/>
</dbReference>
<dbReference type="GO" id="GO:0043565">
    <property type="term" value="F:sequence-specific DNA binding"/>
    <property type="evidence" value="ECO:0007669"/>
    <property type="project" value="TreeGrafter"/>
</dbReference>
<keyword evidence="4" id="KW-0804">Transcription</keyword>
<organism evidence="6 7">
    <name type="scientific">Vineibacter terrae</name>
    <dbReference type="NCBI Taxonomy" id="2586908"/>
    <lineage>
        <taxon>Bacteria</taxon>
        <taxon>Pseudomonadati</taxon>
        <taxon>Pseudomonadota</taxon>
        <taxon>Alphaproteobacteria</taxon>
        <taxon>Hyphomicrobiales</taxon>
        <taxon>Vineibacter</taxon>
    </lineage>
</organism>
<dbReference type="GO" id="GO:0006351">
    <property type="term" value="P:DNA-templated transcription"/>
    <property type="evidence" value="ECO:0007669"/>
    <property type="project" value="TreeGrafter"/>
</dbReference>
<dbReference type="InterPro" id="IPR036390">
    <property type="entry name" value="WH_DNA-bd_sf"/>
</dbReference>
<protein>
    <submittedName>
        <fullName evidence="6">Transcriptional regulator GcvA</fullName>
    </submittedName>
</protein>
<comment type="caution">
    <text evidence="6">The sequence shown here is derived from an EMBL/GenBank/DDBJ whole genome shotgun (WGS) entry which is preliminary data.</text>
</comment>
<keyword evidence="7" id="KW-1185">Reference proteome</keyword>
<evidence type="ECO:0000256" key="2">
    <source>
        <dbReference type="ARBA" id="ARBA00023015"/>
    </source>
</evidence>
<dbReference type="EMBL" id="VDUZ01000002">
    <property type="protein sequence ID" value="TXL81912.1"/>
    <property type="molecule type" value="Genomic_DNA"/>
</dbReference>
<dbReference type="PANTHER" id="PTHR30537">
    <property type="entry name" value="HTH-TYPE TRANSCRIPTIONAL REGULATOR"/>
    <property type="match status" value="1"/>
</dbReference>
<dbReference type="Proteomes" id="UP000321638">
    <property type="component" value="Unassembled WGS sequence"/>
</dbReference>
<evidence type="ECO:0000256" key="3">
    <source>
        <dbReference type="ARBA" id="ARBA00023125"/>
    </source>
</evidence>
<reference evidence="6 7" key="1">
    <citation type="submission" date="2019-06" db="EMBL/GenBank/DDBJ databases">
        <title>New taxonomy in bacterial strain CC-CFT640, isolated from vineyard.</title>
        <authorList>
            <person name="Lin S.-Y."/>
            <person name="Tsai C.-F."/>
            <person name="Young C.-C."/>
        </authorList>
    </citation>
    <scope>NUCLEOTIDE SEQUENCE [LARGE SCALE GENOMIC DNA]</scope>
    <source>
        <strain evidence="6 7">CC-CFT640</strain>
    </source>
</reference>
<accession>A0A5C8PU87</accession>
<dbReference type="InterPro" id="IPR058163">
    <property type="entry name" value="LysR-type_TF_proteobact-type"/>
</dbReference>
<dbReference type="Pfam" id="PF00126">
    <property type="entry name" value="HTH_1"/>
    <property type="match status" value="1"/>
</dbReference>
<dbReference type="GO" id="GO:0003700">
    <property type="term" value="F:DNA-binding transcription factor activity"/>
    <property type="evidence" value="ECO:0007669"/>
    <property type="project" value="InterPro"/>
</dbReference>
<evidence type="ECO:0000256" key="4">
    <source>
        <dbReference type="ARBA" id="ARBA00023163"/>
    </source>
</evidence>
<dbReference type="PANTHER" id="PTHR30537:SF74">
    <property type="entry name" value="HTH-TYPE TRANSCRIPTIONAL REGULATOR TRPI"/>
    <property type="match status" value="1"/>
</dbReference>
<dbReference type="SUPFAM" id="SSF46785">
    <property type="entry name" value="Winged helix' DNA-binding domain"/>
    <property type="match status" value="1"/>
</dbReference>
<dbReference type="InterPro" id="IPR036388">
    <property type="entry name" value="WH-like_DNA-bd_sf"/>
</dbReference>
<name>A0A5C8PU87_9HYPH</name>
<dbReference type="PRINTS" id="PR00039">
    <property type="entry name" value="HTHLYSR"/>
</dbReference>
<dbReference type="Pfam" id="PF03466">
    <property type="entry name" value="LysR_substrate"/>
    <property type="match status" value="1"/>
</dbReference>
<evidence type="ECO:0000313" key="7">
    <source>
        <dbReference type="Proteomes" id="UP000321638"/>
    </source>
</evidence>
<dbReference type="NCBIfam" id="NF008352">
    <property type="entry name" value="PRK11139.1"/>
    <property type="match status" value="1"/>
</dbReference>
<dbReference type="Gene3D" id="3.40.190.10">
    <property type="entry name" value="Periplasmic binding protein-like II"/>
    <property type="match status" value="2"/>
</dbReference>
<dbReference type="AlphaFoldDB" id="A0A5C8PU87"/>
<dbReference type="Gene3D" id="1.10.10.10">
    <property type="entry name" value="Winged helix-like DNA-binding domain superfamily/Winged helix DNA-binding domain"/>
    <property type="match status" value="1"/>
</dbReference>
<keyword evidence="2" id="KW-0805">Transcription regulation</keyword>
<dbReference type="OrthoDB" id="9794694at2"/>
<gene>
    <name evidence="6" type="ORF">FHP25_02265</name>
</gene>
<sequence length="300" mass="32906">MRRSLPPLNALRAFEAAARHLSFTDAADELAVTQAAISHQIRGLEDRMGLKLFVRRNREILLSEAGQAYLPGVRQAFDLLHDATERLLKADASGPLTVTTTASFATKWLVPRLGSFQQEYPDIDVRISTNTTLVDFSRDDVDIGIRYGRGQWAGVAAERLVAEDVFPVCSPALLKGAKALRRPSDLKGHTLLHISTWRDDWQVWLTAAGVKSVDPTRGLKFDLALAAIQAAVDGLGVALGRGPLVEADMKAGRLVAPFDVKLPSDSAYYVVAPAERLRRPKIKAFVTWLRNTVAREKSAS</sequence>
<dbReference type="InterPro" id="IPR000847">
    <property type="entry name" value="LysR_HTH_N"/>
</dbReference>
<comment type="similarity">
    <text evidence="1">Belongs to the LysR transcriptional regulatory family.</text>
</comment>
<dbReference type="FunFam" id="3.40.190.10:FF:000017">
    <property type="entry name" value="Glycine cleavage system transcriptional activator"/>
    <property type="match status" value="1"/>
</dbReference>
<evidence type="ECO:0000259" key="5">
    <source>
        <dbReference type="PROSITE" id="PS50931"/>
    </source>
</evidence>
<dbReference type="PROSITE" id="PS50931">
    <property type="entry name" value="HTH_LYSR"/>
    <property type="match status" value="1"/>
</dbReference>
<evidence type="ECO:0000256" key="1">
    <source>
        <dbReference type="ARBA" id="ARBA00009437"/>
    </source>
</evidence>
<feature type="domain" description="HTH lysR-type" evidence="5">
    <location>
        <begin position="6"/>
        <end position="63"/>
    </location>
</feature>
<keyword evidence="3" id="KW-0238">DNA-binding</keyword>
<evidence type="ECO:0000313" key="6">
    <source>
        <dbReference type="EMBL" id="TXL81912.1"/>
    </source>
</evidence>
<dbReference type="InterPro" id="IPR005119">
    <property type="entry name" value="LysR_subst-bd"/>
</dbReference>
<dbReference type="SUPFAM" id="SSF53850">
    <property type="entry name" value="Periplasmic binding protein-like II"/>
    <property type="match status" value="1"/>
</dbReference>
<proteinExistence type="inferred from homology"/>
<dbReference type="CDD" id="cd08432">
    <property type="entry name" value="PBP2_GcdR_TrpI_HvrB_AmpR_like"/>
    <property type="match status" value="1"/>
</dbReference>
<dbReference type="RefSeq" id="WP_147845267.1">
    <property type="nucleotide sequence ID" value="NZ_DATAJT010000433.1"/>
</dbReference>